<dbReference type="EMBL" id="JYDL01000147">
    <property type="protein sequence ID" value="KRX14879.1"/>
    <property type="molecule type" value="Genomic_DNA"/>
</dbReference>
<sequence length="111" mass="12673">MFKLIKKKVNELAQPCGAQPASRKANQSFQSFGPKFRSCTLEQEQIRIDMHFSLLPKISGDFLFNLLSVARSLLIFLPAEENENLTQGWRNKELVKAVDEKPQMCSRQGKC</sequence>
<accession>A0A0V0RKC2</accession>
<gene>
    <name evidence="1" type="ORF">T07_3296</name>
</gene>
<comment type="caution">
    <text evidence="1">The sequence shown here is derived from an EMBL/GenBank/DDBJ whole genome shotgun (WGS) entry which is preliminary data.</text>
</comment>
<evidence type="ECO:0000313" key="1">
    <source>
        <dbReference type="EMBL" id="KRX14879.1"/>
    </source>
</evidence>
<proteinExistence type="predicted"/>
<name>A0A0V0RKC2_9BILA</name>
<keyword evidence="2" id="KW-1185">Reference proteome</keyword>
<evidence type="ECO:0000313" key="2">
    <source>
        <dbReference type="Proteomes" id="UP000054630"/>
    </source>
</evidence>
<dbReference type="Proteomes" id="UP000054630">
    <property type="component" value="Unassembled WGS sequence"/>
</dbReference>
<reference evidence="1 2" key="1">
    <citation type="submission" date="2015-01" db="EMBL/GenBank/DDBJ databases">
        <title>Evolution of Trichinella species and genotypes.</title>
        <authorList>
            <person name="Korhonen P.K."/>
            <person name="Edoardo P."/>
            <person name="Giuseppe L.R."/>
            <person name="Gasser R.B."/>
        </authorList>
    </citation>
    <scope>NUCLEOTIDE SEQUENCE [LARGE SCALE GENOMIC DNA]</scope>
    <source>
        <strain evidence="1">ISS37</strain>
    </source>
</reference>
<protein>
    <submittedName>
        <fullName evidence="1">Uncharacterized protein</fullName>
    </submittedName>
</protein>
<dbReference type="AlphaFoldDB" id="A0A0V0RKC2"/>
<organism evidence="1 2">
    <name type="scientific">Trichinella nelsoni</name>
    <dbReference type="NCBI Taxonomy" id="6336"/>
    <lineage>
        <taxon>Eukaryota</taxon>
        <taxon>Metazoa</taxon>
        <taxon>Ecdysozoa</taxon>
        <taxon>Nematoda</taxon>
        <taxon>Enoplea</taxon>
        <taxon>Dorylaimia</taxon>
        <taxon>Trichinellida</taxon>
        <taxon>Trichinellidae</taxon>
        <taxon>Trichinella</taxon>
    </lineage>
</organism>